<accession>A0A512B244</accession>
<reference evidence="1 2" key="1">
    <citation type="submission" date="2019-07" db="EMBL/GenBank/DDBJ databases">
        <title>Whole genome shotgun sequence of Adhaeribacter aerolatus NBRC 106133.</title>
        <authorList>
            <person name="Hosoyama A."/>
            <person name="Uohara A."/>
            <person name="Ohji S."/>
            <person name="Ichikawa N."/>
        </authorList>
    </citation>
    <scope>NUCLEOTIDE SEQUENCE [LARGE SCALE GENOMIC DNA]</scope>
    <source>
        <strain evidence="1 2">NBRC 106133</strain>
    </source>
</reference>
<dbReference type="Proteomes" id="UP000321532">
    <property type="component" value="Unassembled WGS sequence"/>
</dbReference>
<dbReference type="AlphaFoldDB" id="A0A512B244"/>
<gene>
    <name evidence="1" type="ORF">AAE02nite_37020</name>
</gene>
<organism evidence="1 2">
    <name type="scientific">Adhaeribacter aerolatus</name>
    <dbReference type="NCBI Taxonomy" id="670289"/>
    <lineage>
        <taxon>Bacteria</taxon>
        <taxon>Pseudomonadati</taxon>
        <taxon>Bacteroidota</taxon>
        <taxon>Cytophagia</taxon>
        <taxon>Cytophagales</taxon>
        <taxon>Hymenobacteraceae</taxon>
        <taxon>Adhaeribacter</taxon>
    </lineage>
</organism>
<evidence type="ECO:0000313" key="1">
    <source>
        <dbReference type="EMBL" id="GEO06038.1"/>
    </source>
</evidence>
<sequence>MVDKLEKLEIINQGNTKSGKWYAGNRLYSGTVNKIQPKAGKEQSGKALLINLLNIF</sequence>
<name>A0A512B244_9BACT</name>
<proteinExistence type="predicted"/>
<protein>
    <submittedName>
        <fullName evidence="1">Uncharacterized protein</fullName>
    </submittedName>
</protein>
<evidence type="ECO:0000313" key="2">
    <source>
        <dbReference type="Proteomes" id="UP000321532"/>
    </source>
</evidence>
<dbReference type="EMBL" id="BJYS01000030">
    <property type="protein sequence ID" value="GEO06038.1"/>
    <property type="molecule type" value="Genomic_DNA"/>
</dbReference>
<keyword evidence="2" id="KW-1185">Reference proteome</keyword>
<comment type="caution">
    <text evidence="1">The sequence shown here is derived from an EMBL/GenBank/DDBJ whole genome shotgun (WGS) entry which is preliminary data.</text>
</comment>